<dbReference type="InParanoid" id="A0A5C7EX70"/>
<dbReference type="Proteomes" id="UP000321201">
    <property type="component" value="Unassembled WGS sequence"/>
</dbReference>
<dbReference type="AlphaFoldDB" id="A0A5C7EX70"/>
<protein>
    <recommendedName>
        <fullName evidence="2">DUF5681 domain-containing protein</fullName>
    </recommendedName>
</protein>
<keyword evidence="4" id="KW-1185">Reference proteome</keyword>
<reference evidence="3 4" key="1">
    <citation type="submission" date="2019-08" db="EMBL/GenBank/DDBJ databases">
        <title>Pelomicrobium methylotrophicum gen. nov., sp. nov. a moderately thermophilic, facultatively anaerobic, lithoautotrophic and methylotrophic bacterium isolated from a terrestrial mud volcano.</title>
        <authorList>
            <person name="Slobodkina G.B."/>
            <person name="Merkel A.Y."/>
            <person name="Slobodkin A.I."/>
        </authorList>
    </citation>
    <scope>NUCLEOTIDE SEQUENCE [LARGE SCALE GENOMIC DNA]</scope>
    <source>
        <strain evidence="3 4">SM250</strain>
    </source>
</reference>
<dbReference type="EMBL" id="VPFL01000001">
    <property type="protein sequence ID" value="TXF13709.1"/>
    <property type="molecule type" value="Genomic_DNA"/>
</dbReference>
<dbReference type="RefSeq" id="WP_147798295.1">
    <property type="nucleotide sequence ID" value="NZ_VPFL01000001.1"/>
</dbReference>
<feature type="region of interest" description="Disordered" evidence="1">
    <location>
        <begin position="1"/>
        <end position="22"/>
    </location>
</feature>
<dbReference type="InterPro" id="IPR043736">
    <property type="entry name" value="DUF5681"/>
</dbReference>
<dbReference type="Pfam" id="PF18932">
    <property type="entry name" value="DUF5681"/>
    <property type="match status" value="1"/>
</dbReference>
<comment type="caution">
    <text evidence="3">The sequence shown here is derived from an EMBL/GenBank/DDBJ whole genome shotgun (WGS) entry which is preliminary data.</text>
</comment>
<evidence type="ECO:0000313" key="3">
    <source>
        <dbReference type="EMBL" id="TXF13709.1"/>
    </source>
</evidence>
<evidence type="ECO:0000256" key="1">
    <source>
        <dbReference type="SAM" id="MobiDB-lite"/>
    </source>
</evidence>
<gene>
    <name evidence="3" type="ORF">FR698_00955</name>
</gene>
<evidence type="ECO:0000259" key="2">
    <source>
        <dbReference type="Pfam" id="PF18932"/>
    </source>
</evidence>
<name>A0A5C7EX70_9PROT</name>
<proteinExistence type="predicted"/>
<organism evidence="3 4">
    <name type="scientific">Pelomicrobium methylotrophicum</name>
    <dbReference type="NCBI Taxonomy" id="2602750"/>
    <lineage>
        <taxon>Bacteria</taxon>
        <taxon>Pseudomonadati</taxon>
        <taxon>Pseudomonadota</taxon>
        <taxon>Hydrogenophilia</taxon>
        <taxon>Hydrogenophilia incertae sedis</taxon>
        <taxon>Pelomicrobium</taxon>
    </lineage>
</organism>
<accession>A0A5C7EX70</accession>
<dbReference type="OrthoDB" id="4774002at2"/>
<evidence type="ECO:0000313" key="4">
    <source>
        <dbReference type="Proteomes" id="UP000321201"/>
    </source>
</evidence>
<sequence length="136" mass="14803">MARFKPGQSGNPAGRPRGIKDRRVQRRELFEAHAEELVARAIQMALDGDAQALRMCLDRIVPPVKESPVTITLPDVKDAAGCDAAQAAIMQAVASGELLPSQGEALAALVEHRRKAIETSEIVRRIEALEKRQTCP</sequence>
<feature type="domain" description="DUF5681" evidence="2">
    <location>
        <begin position="3"/>
        <end position="61"/>
    </location>
</feature>